<organism evidence="1 2">
    <name type="scientific">Breznakia pachnodae</name>
    <dbReference type="NCBI Taxonomy" id="265178"/>
    <lineage>
        <taxon>Bacteria</taxon>
        <taxon>Bacillati</taxon>
        <taxon>Bacillota</taxon>
        <taxon>Erysipelotrichia</taxon>
        <taxon>Erysipelotrichales</taxon>
        <taxon>Erysipelotrichaceae</taxon>
        <taxon>Breznakia</taxon>
    </lineage>
</organism>
<protein>
    <submittedName>
        <fullName evidence="1">Uncharacterized protein</fullName>
    </submittedName>
</protein>
<reference evidence="1 2" key="1">
    <citation type="submission" date="2023-07" db="EMBL/GenBank/DDBJ databases">
        <title>Genomic Encyclopedia of Type Strains, Phase IV (KMG-IV): sequencing the most valuable type-strain genomes for metagenomic binning, comparative biology and taxonomic classification.</title>
        <authorList>
            <person name="Goeker M."/>
        </authorList>
    </citation>
    <scope>NUCLEOTIDE SEQUENCE [LARGE SCALE GENOMIC DNA]</scope>
    <source>
        <strain evidence="1 2">DSM 16784</strain>
    </source>
</reference>
<proteinExistence type="predicted"/>
<dbReference type="EMBL" id="JAUSUR010000009">
    <property type="protein sequence ID" value="MDQ0363096.1"/>
    <property type="molecule type" value="Genomic_DNA"/>
</dbReference>
<evidence type="ECO:0000313" key="2">
    <source>
        <dbReference type="Proteomes" id="UP001230220"/>
    </source>
</evidence>
<dbReference type="Proteomes" id="UP001230220">
    <property type="component" value="Unassembled WGS sequence"/>
</dbReference>
<evidence type="ECO:0000313" key="1">
    <source>
        <dbReference type="EMBL" id="MDQ0363096.1"/>
    </source>
</evidence>
<sequence>MKARELLKHIRKEYIFEMYTQTVDNPKGYDQLSRYKMYDEIVKFYDNCSREEFLSYIGKSELKILKSMLAGKFQNKMYYSEFLSVLSNKGFLFLSGINQFEIPEELTEILKRNLGKKLSEESSLRMDVEEVIHGVLRTHGIFPAKLIAQVVSELMEEVDIFEVYDMIMDSNNLRFYAFVYEELDNDIVIAYNQYTEWYESDIEVIIEGQYHDFQYTHYRTKEEYIAMAEYGYNAHNPKVKKFFDKMENDSENPILWYLYRRLVLAPHFNISILSEPFFTQLIDESKLKGVDYSQLEEVQKNMFSAALVGNTWNEYYANEDIKHREESRIFSYEEVEEFFDVYMALLQYTNDLYEINDDVYSIVDREFDSVESLIDIREHLFNHKHIIDDFVSENPFDFPDDYLQVAEDFKLGILDSFIVCEVGMDYALLMDRKENIYKIAGLHSDMRTVLVEKPPYWLNTLLLPFKGRIIYDGIVAVLDVEMKNSEKKLLLNAVDDEEKYITTFTRLFS</sequence>
<accession>A0ABU0E8Q1</accession>
<comment type="caution">
    <text evidence="1">The sequence shown here is derived from an EMBL/GenBank/DDBJ whole genome shotgun (WGS) entry which is preliminary data.</text>
</comment>
<keyword evidence="2" id="KW-1185">Reference proteome</keyword>
<name>A0ABU0E8Q1_9FIRM</name>
<dbReference type="RefSeq" id="WP_307411657.1">
    <property type="nucleotide sequence ID" value="NZ_JAUSUR010000009.1"/>
</dbReference>
<gene>
    <name evidence="1" type="ORF">J2S15_003857</name>
</gene>